<dbReference type="Proteomes" id="UP000014019">
    <property type="component" value="Unassembled WGS sequence"/>
</dbReference>
<accession>R8QEC3</accession>
<dbReference type="EMBL" id="AHEZ01000047">
    <property type="protein sequence ID" value="EOP68753.1"/>
    <property type="molecule type" value="Genomic_DNA"/>
</dbReference>
<dbReference type="HOGENOM" id="CLU_3371856_0_0_9"/>
<name>R8QEC3_BACCE</name>
<protein>
    <submittedName>
        <fullName evidence="1">Uncharacterized protein</fullName>
    </submittedName>
</protein>
<gene>
    <name evidence="1" type="ORF">IIQ_02006</name>
</gene>
<reference evidence="1 2" key="1">
    <citation type="submission" date="2012-12" db="EMBL/GenBank/DDBJ databases">
        <title>The Genome Sequence of Bacillus cereus VD118.</title>
        <authorList>
            <consortium name="The Broad Institute Genome Sequencing Platform"/>
            <consortium name="The Broad Institute Genome Sequencing Center for Infectious Disease"/>
            <person name="Feldgarden M."/>
            <person name="Van der Auwera G.A."/>
            <person name="Mahillon J."/>
            <person name="Duprez V."/>
            <person name="Timmery S."/>
            <person name="Mattelet C."/>
            <person name="Dierick K."/>
            <person name="Sun M."/>
            <person name="Yu Z."/>
            <person name="Zhu L."/>
            <person name="Hu X."/>
            <person name="Shank E.B."/>
            <person name="Swiecicka I."/>
            <person name="Hansen B.M."/>
            <person name="Andrup L."/>
            <person name="Walker B."/>
            <person name="Young S.K."/>
            <person name="Zeng Q."/>
            <person name="Gargeya S."/>
            <person name="Fitzgerald M."/>
            <person name="Haas B."/>
            <person name="Abouelleil A."/>
            <person name="Alvarado L."/>
            <person name="Arachchi H.M."/>
            <person name="Berlin A.M."/>
            <person name="Chapman S.B."/>
            <person name="Dewar J."/>
            <person name="Goldberg J."/>
            <person name="Griggs A."/>
            <person name="Gujja S."/>
            <person name="Hansen M."/>
            <person name="Howarth C."/>
            <person name="Imamovic A."/>
            <person name="Larimer J."/>
            <person name="McCowan C."/>
            <person name="Murphy C."/>
            <person name="Neiman D."/>
            <person name="Pearson M."/>
            <person name="Priest M."/>
            <person name="Roberts A."/>
            <person name="Saif S."/>
            <person name="Shea T."/>
            <person name="Sisk P."/>
            <person name="Sykes S."/>
            <person name="Wortman J."/>
            <person name="Nusbaum C."/>
            <person name="Birren B."/>
        </authorList>
    </citation>
    <scope>NUCLEOTIDE SEQUENCE [LARGE SCALE GENOMIC DNA]</scope>
    <source>
        <strain evidence="1 2">VD118</strain>
    </source>
</reference>
<dbReference type="AlphaFoldDB" id="R8QEC3"/>
<sequence>MEWIIRSGKVMYVGAFNGINPYGDCDIGKDWNYA</sequence>
<evidence type="ECO:0000313" key="1">
    <source>
        <dbReference type="EMBL" id="EOP68753.1"/>
    </source>
</evidence>
<proteinExistence type="predicted"/>
<organism evidence="1 2">
    <name type="scientific">Bacillus cereus VD118</name>
    <dbReference type="NCBI Taxonomy" id="1053231"/>
    <lineage>
        <taxon>Bacteria</taxon>
        <taxon>Bacillati</taxon>
        <taxon>Bacillota</taxon>
        <taxon>Bacilli</taxon>
        <taxon>Bacillales</taxon>
        <taxon>Bacillaceae</taxon>
        <taxon>Bacillus</taxon>
        <taxon>Bacillus cereus group</taxon>
    </lineage>
</organism>
<evidence type="ECO:0000313" key="2">
    <source>
        <dbReference type="Proteomes" id="UP000014019"/>
    </source>
</evidence>
<comment type="caution">
    <text evidence="1">The sequence shown here is derived from an EMBL/GenBank/DDBJ whole genome shotgun (WGS) entry which is preliminary data.</text>
</comment>